<comment type="caution">
    <text evidence="3">The sequence shown here is derived from an EMBL/GenBank/DDBJ whole genome shotgun (WGS) entry which is preliminary data.</text>
</comment>
<evidence type="ECO:0000256" key="1">
    <source>
        <dbReference type="SAM" id="MobiDB-lite"/>
    </source>
</evidence>
<feature type="transmembrane region" description="Helical" evidence="2">
    <location>
        <begin position="167"/>
        <end position="190"/>
    </location>
</feature>
<feature type="transmembrane region" description="Helical" evidence="2">
    <location>
        <begin position="379"/>
        <end position="397"/>
    </location>
</feature>
<feature type="transmembrane region" description="Helical" evidence="2">
    <location>
        <begin position="45"/>
        <end position="67"/>
    </location>
</feature>
<dbReference type="Gene3D" id="1.20.1250.20">
    <property type="entry name" value="MFS general substrate transporter like domains"/>
    <property type="match status" value="1"/>
</dbReference>
<feature type="transmembrane region" description="Helical" evidence="2">
    <location>
        <begin position="79"/>
        <end position="96"/>
    </location>
</feature>
<dbReference type="EMBL" id="JBHEZZ010000011">
    <property type="protein sequence ID" value="MFC1403626.1"/>
    <property type="molecule type" value="Genomic_DNA"/>
</dbReference>
<keyword evidence="2" id="KW-1133">Transmembrane helix</keyword>
<name>A0ABV6UQF9_9ACTN</name>
<feature type="transmembrane region" description="Helical" evidence="2">
    <location>
        <begin position="102"/>
        <end position="121"/>
    </location>
</feature>
<evidence type="ECO:0000256" key="2">
    <source>
        <dbReference type="SAM" id="Phobius"/>
    </source>
</evidence>
<dbReference type="PANTHER" id="PTHR23542">
    <property type="match status" value="1"/>
</dbReference>
<keyword evidence="2" id="KW-0812">Transmembrane</keyword>
<dbReference type="RefSeq" id="WP_051724711.1">
    <property type="nucleotide sequence ID" value="NZ_JBHEZZ010000011.1"/>
</dbReference>
<sequence length="427" mass="43249">MFSSYRRVFVEPGTVAFALAGLLARFPMGMTGVAAVFMITGWRHSYSLAGSLAATVLVVVAVAGPQISRLMDRHGQARVAVPAVLVSTAGGFAELLCLRFDGPGWLLFGTAAVTGLGPNIGTMSRARWAALYRGDEEVLHSAYALEAVIDEICFILGPLAATVLATALFPAAGFLAAGVVMLLGTVLFCAQRRTEPPVARAGADGADGADGTDRAARGGSALRSPGLRVLVLTLLATGGVFGVNEITVIGFADHLGHKAAASLVLACYALGSCLSGLAFGLWKPKGAAAVRLPLCLLLMTALLALLPLVGSLPTLAAVLFGAGLSTAPTMVTGMGLVRDCVPPQKLNEGFGWAVTGLLLGVSGGAALGGWAVQHLGPGAGFRIPAAMSGLALLIALLGRRGLAAPAAGAVRPEGERSEAPGPVSQVQ</sequence>
<feature type="transmembrane region" description="Helical" evidence="2">
    <location>
        <begin position="229"/>
        <end position="251"/>
    </location>
</feature>
<proteinExistence type="predicted"/>
<keyword evidence="2" id="KW-0472">Membrane</keyword>
<feature type="transmembrane region" description="Helical" evidence="2">
    <location>
        <begin position="289"/>
        <end position="309"/>
    </location>
</feature>
<keyword evidence="4" id="KW-1185">Reference proteome</keyword>
<dbReference type="InterPro" id="IPR011701">
    <property type="entry name" value="MFS"/>
</dbReference>
<evidence type="ECO:0000313" key="4">
    <source>
        <dbReference type="Proteomes" id="UP001592528"/>
    </source>
</evidence>
<feature type="region of interest" description="Disordered" evidence="1">
    <location>
        <begin position="408"/>
        <end position="427"/>
    </location>
</feature>
<protein>
    <submittedName>
        <fullName evidence="3">MFS transporter</fullName>
    </submittedName>
</protein>
<feature type="transmembrane region" description="Helical" evidence="2">
    <location>
        <begin position="263"/>
        <end position="282"/>
    </location>
</feature>
<reference evidence="3 4" key="1">
    <citation type="submission" date="2024-09" db="EMBL/GenBank/DDBJ databases">
        <authorList>
            <person name="Lee S.D."/>
        </authorList>
    </citation>
    <scope>NUCLEOTIDE SEQUENCE [LARGE SCALE GENOMIC DNA]</scope>
    <source>
        <strain evidence="3 4">N1-5</strain>
    </source>
</reference>
<feature type="transmembrane region" description="Helical" evidence="2">
    <location>
        <begin position="315"/>
        <end position="337"/>
    </location>
</feature>
<gene>
    <name evidence="3" type="ORF">ACEZDJ_20260</name>
</gene>
<dbReference type="Proteomes" id="UP001592528">
    <property type="component" value="Unassembled WGS sequence"/>
</dbReference>
<evidence type="ECO:0000313" key="3">
    <source>
        <dbReference type="EMBL" id="MFC1403626.1"/>
    </source>
</evidence>
<accession>A0ABV6UQF9</accession>
<feature type="transmembrane region" description="Helical" evidence="2">
    <location>
        <begin position="349"/>
        <end position="373"/>
    </location>
</feature>
<dbReference type="Pfam" id="PF07690">
    <property type="entry name" value="MFS_1"/>
    <property type="match status" value="1"/>
</dbReference>
<dbReference type="SUPFAM" id="SSF103473">
    <property type="entry name" value="MFS general substrate transporter"/>
    <property type="match status" value="1"/>
</dbReference>
<dbReference type="PANTHER" id="PTHR23542:SF1">
    <property type="entry name" value="MAJOR FACILITATOR SUPERFAMILY (MFS) PROFILE DOMAIN-CONTAINING PROTEIN"/>
    <property type="match status" value="1"/>
</dbReference>
<dbReference type="InterPro" id="IPR036259">
    <property type="entry name" value="MFS_trans_sf"/>
</dbReference>
<organism evidence="3 4">
    <name type="scientific">Streptacidiphilus cavernicola</name>
    <dbReference type="NCBI Taxonomy" id="3342716"/>
    <lineage>
        <taxon>Bacteria</taxon>
        <taxon>Bacillati</taxon>
        <taxon>Actinomycetota</taxon>
        <taxon>Actinomycetes</taxon>
        <taxon>Kitasatosporales</taxon>
        <taxon>Streptomycetaceae</taxon>
        <taxon>Streptacidiphilus</taxon>
    </lineage>
</organism>